<sequence>MSQHSSSSSLQAADRDEGGNFETFGDKTASEGLGSPLPPTFPLSSAVSFSQRAILWLLRRILLPLSPPTSEGDEEELSFAASLSVAAFIRSNGESISNNAAGREGQSSDNSQASRRASHGLRPWLSPCKLGEVSPGIGFDDWPAKFVSKETLARFRTKRLITLPPHLRPLGADLLSGGAEFHPSLRRFLFSVEYRGFEVRILSEAQPEEEFFGLRVFFPAVFFRFAVSCCETEVEVERRFSDFVTLHAGLRRKLEIRTAALQRQKEKQKRGGTKASAQAGPSSVPLPCLPPKTWAAHETRPSVCATRGYALASFLCALLSTEDSIGRRPFCRDRNVRGFFKLDRLREILSASEREKHVSNLRRVPSEQRFRCGPPD</sequence>
<name>A0A0G4FFR7_9ALVE</name>
<evidence type="ECO:0000256" key="1">
    <source>
        <dbReference type="SAM" id="MobiDB-lite"/>
    </source>
</evidence>
<dbReference type="Gene3D" id="3.30.1520.10">
    <property type="entry name" value="Phox-like domain"/>
    <property type="match status" value="1"/>
</dbReference>
<dbReference type="InterPro" id="IPR036871">
    <property type="entry name" value="PX_dom_sf"/>
</dbReference>
<feature type="region of interest" description="Disordered" evidence="1">
    <location>
        <begin position="96"/>
        <end position="116"/>
    </location>
</feature>
<feature type="region of interest" description="Disordered" evidence="1">
    <location>
        <begin position="1"/>
        <end position="36"/>
    </location>
</feature>
<feature type="region of interest" description="Disordered" evidence="1">
    <location>
        <begin position="262"/>
        <end position="283"/>
    </location>
</feature>
<dbReference type="VEuPathDB" id="CryptoDB:Cvel_16741"/>
<gene>
    <name evidence="3" type="ORF">Cvel_16741</name>
</gene>
<feature type="domain" description="PX" evidence="2">
    <location>
        <begin position="197"/>
        <end position="347"/>
    </location>
</feature>
<dbReference type="CDD" id="cd06093">
    <property type="entry name" value="PX_domain"/>
    <property type="match status" value="1"/>
</dbReference>
<feature type="compositionally biased region" description="Polar residues" evidence="1">
    <location>
        <begin position="96"/>
        <end position="115"/>
    </location>
</feature>
<dbReference type="InterPro" id="IPR001683">
    <property type="entry name" value="PX_dom"/>
</dbReference>
<protein>
    <recommendedName>
        <fullName evidence="2">PX domain-containing protein</fullName>
    </recommendedName>
</protein>
<accession>A0A0G4FFR7</accession>
<proteinExistence type="predicted"/>
<dbReference type="EMBL" id="CDMZ01000333">
    <property type="protein sequence ID" value="CEM12027.1"/>
    <property type="molecule type" value="Genomic_DNA"/>
</dbReference>
<feature type="compositionally biased region" description="Basic and acidic residues" evidence="1">
    <location>
        <begin position="13"/>
        <end position="29"/>
    </location>
</feature>
<dbReference type="SUPFAM" id="SSF64268">
    <property type="entry name" value="PX domain"/>
    <property type="match status" value="1"/>
</dbReference>
<dbReference type="GO" id="GO:0035091">
    <property type="term" value="F:phosphatidylinositol binding"/>
    <property type="evidence" value="ECO:0007669"/>
    <property type="project" value="InterPro"/>
</dbReference>
<evidence type="ECO:0000313" key="3">
    <source>
        <dbReference type="EMBL" id="CEM12027.1"/>
    </source>
</evidence>
<evidence type="ECO:0000259" key="2">
    <source>
        <dbReference type="PROSITE" id="PS50195"/>
    </source>
</evidence>
<dbReference type="PROSITE" id="PS50195">
    <property type="entry name" value="PX"/>
    <property type="match status" value="1"/>
</dbReference>
<dbReference type="AlphaFoldDB" id="A0A0G4FFR7"/>
<organism evidence="3">
    <name type="scientific">Chromera velia CCMP2878</name>
    <dbReference type="NCBI Taxonomy" id="1169474"/>
    <lineage>
        <taxon>Eukaryota</taxon>
        <taxon>Sar</taxon>
        <taxon>Alveolata</taxon>
        <taxon>Colpodellida</taxon>
        <taxon>Chromeraceae</taxon>
        <taxon>Chromera</taxon>
    </lineage>
</organism>
<reference evidence="3" key="1">
    <citation type="submission" date="2014-11" db="EMBL/GenBank/DDBJ databases">
        <authorList>
            <person name="Otto D Thomas"/>
            <person name="Naeem Raeece"/>
        </authorList>
    </citation>
    <scope>NUCLEOTIDE SEQUENCE</scope>
</reference>